<evidence type="ECO:0000256" key="1">
    <source>
        <dbReference type="SAM" id="MobiDB-lite"/>
    </source>
</evidence>
<evidence type="ECO:0000313" key="3">
    <source>
        <dbReference type="Proteomes" id="UP001185779"/>
    </source>
</evidence>
<organism evidence="2 3">
    <name type="scientific">Gordonia amicalis</name>
    <dbReference type="NCBI Taxonomy" id="89053"/>
    <lineage>
        <taxon>Bacteria</taxon>
        <taxon>Bacillati</taxon>
        <taxon>Actinomycetota</taxon>
        <taxon>Actinomycetes</taxon>
        <taxon>Mycobacteriales</taxon>
        <taxon>Gordoniaceae</taxon>
        <taxon>Gordonia</taxon>
    </lineage>
</organism>
<feature type="region of interest" description="Disordered" evidence="1">
    <location>
        <begin position="46"/>
        <end position="67"/>
    </location>
</feature>
<evidence type="ECO:0000313" key="2">
    <source>
        <dbReference type="EMBL" id="MDV6309904.1"/>
    </source>
</evidence>
<dbReference type="EMBL" id="JAWLKI010000038">
    <property type="protein sequence ID" value="MDV6309904.1"/>
    <property type="molecule type" value="Genomic_DNA"/>
</dbReference>
<comment type="caution">
    <text evidence="2">The sequence shown here is derived from an EMBL/GenBank/DDBJ whole genome shotgun (WGS) entry which is preliminary data.</text>
</comment>
<name>A0ABU4DKV4_9ACTN</name>
<gene>
    <name evidence="2" type="ORF">R3P94_21795</name>
</gene>
<keyword evidence="3" id="KW-1185">Reference proteome</keyword>
<proteinExistence type="predicted"/>
<accession>A0ABU4DKV4</accession>
<sequence>MLFAHWNAIELDLHDWGIDVESGILDHRTWRWFLMRVFDLIDSASPRSQTSRLKQALTAERSTPNAA</sequence>
<protein>
    <submittedName>
        <fullName evidence="2">Uncharacterized protein</fullName>
    </submittedName>
</protein>
<reference evidence="2 3" key="1">
    <citation type="submission" date="2023-10" db="EMBL/GenBank/DDBJ databases">
        <title>Development of a sustainable strategy for remediation of hydrocarbon-contaminated territories based on the waste exchange concept.</title>
        <authorList>
            <person name="Krivoruchko A."/>
        </authorList>
    </citation>
    <scope>NUCLEOTIDE SEQUENCE [LARGE SCALE GENOMIC DNA]</scope>
    <source>
        <strain evidence="2 3">IEGM 1266</strain>
    </source>
</reference>
<dbReference type="RefSeq" id="WP_317505615.1">
    <property type="nucleotide sequence ID" value="NZ_JAWLKI010000038.1"/>
</dbReference>
<dbReference type="Proteomes" id="UP001185779">
    <property type="component" value="Unassembled WGS sequence"/>
</dbReference>